<sequence>MCLSFPPPPTRQIAMSCSEGMEVPRRLSATWQPNDECRSFLLHVLGCDNIVNPDLINLTEDSCIKDDHYMFIRHHKYNVPIIVCESVAECGLNEKHGATRDVIFLMHSPTRVDCLYHLSQLQVPTRTHAAHLIPVFGHQYLPPHFSHTWSLDVFEAFYRPDYLPFLSPNLMAHLRCEHLALVILSSQMETHKQAKATEKVVSPTESDRTKKLVRNGGKTKGGIAGAWSAHARKGHGGTNTSYMLMGYFIRSFETRNKWGITPECWTAGFTWYFCSPYLSANSESPALTDDGWANWESRAASPEPPPLPASDMLDQARPDSAHCAMPIEDDIKTDYHPHSGRATRIDHFNEYGFASAEAPRPRPLDEPWRPFRSRVDFEFAEIALKSHLNKKTVNKLIEILRACSSGGAKFTLDSHEEMREILQGASNKLTPFEEKTVGHSYKGVEHNYPFYYRSLWDWGMDLVKNPLLASLFEWDAQRLFKFDGKDYVRFFHEPWTGDKFWKAQSSLPAGGKPLCYILYADKTKLSSFGSQMGYPVIAKIANLPSEISNGQGLGGGSVVGWLPIVEDDEGEKGKKAYVDFKRNQFENIQKLDAGLNVGMKFNDIYFQWFLFFLLTMKSTYPLRTAQDSEAAYNEAKSFQRRGDAESLMKDVGLRFVKNAFWSIENSDPHAALSWDRMHSYPGGLGGKHILPQIQLILKGTREAAKQADDQIANLPRWRNLNHFDHVTSVTFSDARKYEDILKMVIFATHNIITQSEHPGGYLLLKVLRSYISLDMYAALEVHTAVTIAAGRKELLRFSKALKAYEQHNNNGDSEKNWEFPKRHTHAHMFDDIVAKGVTKNYSTKPSEQMHGEAKKVYARVTNFKEVEGQILQHNHWTAVADYIRAQLDNLDEYHCQIDSEPQDEADDPGGFIHLGAKQKQMTMAEVEENSDSAFINFRIKFAKFINNFLVAHNLPHPQNKALTIRKTDLLTEYRYLKIKYESKITWRLVEDYLRCTPNFGKDQQPRHDCVIVCTQNNPIFACLVFAFSFQVEDQQHLFALIHAYDAPTGMLRRKDKDLGLIRVCARPRKDVEFIPVQSIIRGAFIVPTFESVDEHHIVDIVDVDIHDYSKYIRILAGVQLLKDVQGVLAFSGMSEIASTVHYYGFYMWMLCVIKTPRAKARVLRGIPIMPRHFQPPSGLDTIYSDEGEEFAGFDDVTGTTSNDDDVDGATAAAEVPAVGEHPTYKDYEDALKAAQLQLGSLAKLVKEQAATIAALKAQQPKRSRKQPSGQSDLPKSIEDRREMISHLGRRFVLMNNPFFPMKLEGHLVASTRPNVVSSDSERYRSDATMHTCLVAEVYEVVPSDLHAAMQEYRQFEHIFTKAGKSFLRTVMSDLRSKILPVIFGSIPQIASRLKADFDRSEIEEFNALLKPGSELARKKYTKYALILFPNRQTNMTISPDVEFDAAGKGARSGIDYQKDFNSYREFIQAKAGTPYHKALLKFYNDIIFKTQTNNNTVAPNDNNDSSGLEEAFTRLALTPSTSTPGQASHSGAHAERRADSTIDSAGSSHQPQSTTAEPSQPIVQEVAQPANAKKGKKRARAPAMGLATGTAAAEMAAVPTATEMAAAVPAATEMAAAVPAATRRRGRRYKSKKKRTRQRRNLHKNLNAQHLPMSCHNLVEVLALVRVLASLKGLSEHLPKLDSASADSVLLLFRYSLISMGGMAVKSKSSPWCMYEPVDQSNPLVSDESSSTTSVRSTEWLTEKRGCGGQKTRVGQRRIKWRLSARMGKGKEEWCGYYGQCKKGFRNTNQKHYNNKKPYL</sequence>
<reference evidence="2 3" key="1">
    <citation type="journal article" date="2008" name="Nature">
        <title>The genome of Laccaria bicolor provides insights into mycorrhizal symbiosis.</title>
        <authorList>
            <person name="Martin F."/>
            <person name="Aerts A."/>
            <person name="Ahren D."/>
            <person name="Brun A."/>
            <person name="Danchin E.G.J."/>
            <person name="Duchaussoy F."/>
            <person name="Gibon J."/>
            <person name="Kohler A."/>
            <person name="Lindquist E."/>
            <person name="Pereda V."/>
            <person name="Salamov A."/>
            <person name="Shapiro H.J."/>
            <person name="Wuyts J."/>
            <person name="Blaudez D."/>
            <person name="Buee M."/>
            <person name="Brokstein P."/>
            <person name="Canbaeck B."/>
            <person name="Cohen D."/>
            <person name="Courty P.E."/>
            <person name="Coutinho P.M."/>
            <person name="Delaruelle C."/>
            <person name="Detter J.C."/>
            <person name="Deveau A."/>
            <person name="DiFazio S."/>
            <person name="Duplessis S."/>
            <person name="Fraissinet-Tachet L."/>
            <person name="Lucic E."/>
            <person name="Frey-Klett P."/>
            <person name="Fourrey C."/>
            <person name="Feussner I."/>
            <person name="Gay G."/>
            <person name="Grimwood J."/>
            <person name="Hoegger P.J."/>
            <person name="Jain P."/>
            <person name="Kilaru S."/>
            <person name="Labbe J."/>
            <person name="Lin Y.C."/>
            <person name="Legue V."/>
            <person name="Le Tacon F."/>
            <person name="Marmeisse R."/>
            <person name="Melayah D."/>
            <person name="Montanini B."/>
            <person name="Muratet M."/>
            <person name="Nehls U."/>
            <person name="Niculita-Hirzel H."/>
            <person name="Oudot-Le Secq M.P."/>
            <person name="Peter M."/>
            <person name="Quesneville H."/>
            <person name="Rajashekar B."/>
            <person name="Reich M."/>
            <person name="Rouhier N."/>
            <person name="Schmutz J."/>
            <person name="Yin T."/>
            <person name="Chalot M."/>
            <person name="Henrissat B."/>
            <person name="Kuees U."/>
            <person name="Lucas S."/>
            <person name="Van de Peer Y."/>
            <person name="Podila G.K."/>
            <person name="Polle A."/>
            <person name="Pukkila P.J."/>
            <person name="Richardson P.M."/>
            <person name="Rouze P."/>
            <person name="Sanders I.R."/>
            <person name="Stajich J.E."/>
            <person name="Tunlid A."/>
            <person name="Tuskan G."/>
            <person name="Grigoriev I.V."/>
        </authorList>
    </citation>
    <scope>NUCLEOTIDE SEQUENCE [LARGE SCALE GENOMIC DNA]</scope>
    <source>
        <strain evidence="3">S238N-H82 / ATCC MYA-4686</strain>
    </source>
</reference>
<evidence type="ECO:0000256" key="1">
    <source>
        <dbReference type="SAM" id="MobiDB-lite"/>
    </source>
</evidence>
<dbReference type="InterPro" id="IPR041078">
    <property type="entry name" value="Plavaka"/>
</dbReference>
<dbReference type="OrthoDB" id="3239511at2759"/>
<evidence type="ECO:0000313" key="3">
    <source>
        <dbReference type="Proteomes" id="UP000001194"/>
    </source>
</evidence>
<feature type="region of interest" description="Disordered" evidence="1">
    <location>
        <begin position="1255"/>
        <end position="1277"/>
    </location>
</feature>
<dbReference type="HOGENOM" id="CLU_238104_0_0_1"/>
<dbReference type="RefSeq" id="XP_001888556.1">
    <property type="nucleotide sequence ID" value="XM_001888521.1"/>
</dbReference>
<name>B0DXC2_LACBS</name>
<dbReference type="KEGG" id="lbc:LACBIDRAFT_333869"/>
<feature type="region of interest" description="Disordered" evidence="1">
    <location>
        <begin position="1619"/>
        <end position="1644"/>
    </location>
</feature>
<dbReference type="EMBL" id="DS547146">
    <property type="protein sequence ID" value="EDR00764.1"/>
    <property type="molecule type" value="Genomic_DNA"/>
</dbReference>
<protein>
    <submittedName>
        <fullName evidence="2">Predicted protein</fullName>
    </submittedName>
</protein>
<dbReference type="Pfam" id="PF18759">
    <property type="entry name" value="Plavaka"/>
    <property type="match status" value="1"/>
</dbReference>
<keyword evidence="3" id="KW-1185">Reference proteome</keyword>
<feature type="compositionally biased region" description="Basic residues" evidence="1">
    <location>
        <begin position="1622"/>
        <end position="1643"/>
    </location>
</feature>
<evidence type="ECO:0000313" key="2">
    <source>
        <dbReference type="EMBL" id="EDR00764.1"/>
    </source>
</evidence>
<dbReference type="InParanoid" id="B0DXC2"/>
<accession>B0DXC2</accession>
<feature type="compositionally biased region" description="Polar residues" evidence="1">
    <location>
        <begin position="1541"/>
        <end position="1562"/>
    </location>
</feature>
<feature type="region of interest" description="Disordered" evidence="1">
    <location>
        <begin position="1519"/>
        <end position="1562"/>
    </location>
</feature>
<dbReference type="GeneID" id="6084241"/>
<gene>
    <name evidence="2" type="ORF">LACBIDRAFT_333869</name>
</gene>
<feature type="compositionally biased region" description="Polar residues" evidence="1">
    <location>
        <begin position="1519"/>
        <end position="1529"/>
    </location>
</feature>
<proteinExistence type="predicted"/>
<dbReference type="Proteomes" id="UP000001194">
    <property type="component" value="Unassembled WGS sequence"/>
</dbReference>
<organism evidence="3">
    <name type="scientific">Laccaria bicolor (strain S238N-H82 / ATCC MYA-4686)</name>
    <name type="common">Bicoloured deceiver</name>
    <name type="synonym">Laccaria laccata var. bicolor</name>
    <dbReference type="NCBI Taxonomy" id="486041"/>
    <lineage>
        <taxon>Eukaryota</taxon>
        <taxon>Fungi</taxon>
        <taxon>Dikarya</taxon>
        <taxon>Basidiomycota</taxon>
        <taxon>Agaricomycotina</taxon>
        <taxon>Agaricomycetes</taxon>
        <taxon>Agaricomycetidae</taxon>
        <taxon>Agaricales</taxon>
        <taxon>Agaricineae</taxon>
        <taxon>Hydnangiaceae</taxon>
        <taxon>Laccaria</taxon>
    </lineage>
</organism>